<name>A0AAE2ZMM7_9HYPH</name>
<dbReference type="Gene3D" id="3.30.565.10">
    <property type="entry name" value="Histidine kinase-like ATPase, C-terminal domain"/>
    <property type="match status" value="1"/>
</dbReference>
<feature type="transmembrane region" description="Helical" evidence="5">
    <location>
        <begin position="62"/>
        <end position="82"/>
    </location>
</feature>
<dbReference type="GO" id="GO:0000155">
    <property type="term" value="F:phosphorelay sensor kinase activity"/>
    <property type="evidence" value="ECO:0007669"/>
    <property type="project" value="InterPro"/>
</dbReference>
<keyword evidence="3" id="KW-0597">Phosphoprotein</keyword>
<dbReference type="CDD" id="cd00075">
    <property type="entry name" value="HATPase"/>
    <property type="match status" value="1"/>
</dbReference>
<dbReference type="Pfam" id="PF02518">
    <property type="entry name" value="HATPase_c"/>
    <property type="match status" value="1"/>
</dbReference>
<dbReference type="InterPro" id="IPR036890">
    <property type="entry name" value="HATPase_C_sf"/>
</dbReference>
<dbReference type="PROSITE" id="PS50109">
    <property type="entry name" value="HIS_KIN"/>
    <property type="match status" value="1"/>
</dbReference>
<dbReference type="SMART" id="SM00388">
    <property type="entry name" value="HisKA"/>
    <property type="match status" value="1"/>
</dbReference>
<feature type="compositionally biased region" description="Basic and acidic residues" evidence="4">
    <location>
        <begin position="572"/>
        <end position="583"/>
    </location>
</feature>
<evidence type="ECO:0000256" key="2">
    <source>
        <dbReference type="ARBA" id="ARBA00012438"/>
    </source>
</evidence>
<dbReference type="Proteomes" id="UP001196509">
    <property type="component" value="Unassembled WGS sequence"/>
</dbReference>
<dbReference type="AlphaFoldDB" id="A0AAE2ZMM7"/>
<feature type="region of interest" description="Disordered" evidence="4">
    <location>
        <begin position="548"/>
        <end position="589"/>
    </location>
</feature>
<dbReference type="Gene3D" id="1.10.287.130">
    <property type="match status" value="1"/>
</dbReference>
<dbReference type="InterPro" id="IPR036097">
    <property type="entry name" value="HisK_dim/P_sf"/>
</dbReference>
<reference evidence="7" key="1">
    <citation type="submission" date="2021-08" db="EMBL/GenBank/DDBJ databases">
        <title>Hoeflea bacterium WL0058 sp. nov., isolated from the sediment.</title>
        <authorList>
            <person name="Wang L."/>
            <person name="Zhang D."/>
        </authorList>
    </citation>
    <scope>NUCLEOTIDE SEQUENCE</scope>
    <source>
        <strain evidence="7">WL0058</strain>
    </source>
</reference>
<gene>
    <name evidence="7" type="ORF">K1W69_19745</name>
</gene>
<dbReference type="EC" id="2.7.13.3" evidence="2"/>
<evidence type="ECO:0000256" key="4">
    <source>
        <dbReference type="SAM" id="MobiDB-lite"/>
    </source>
</evidence>
<dbReference type="CDD" id="cd00082">
    <property type="entry name" value="HisKA"/>
    <property type="match status" value="1"/>
</dbReference>
<organism evidence="7 8">
    <name type="scientific">Flavimaribacter sediminis</name>
    <dbReference type="NCBI Taxonomy" id="2865987"/>
    <lineage>
        <taxon>Bacteria</taxon>
        <taxon>Pseudomonadati</taxon>
        <taxon>Pseudomonadota</taxon>
        <taxon>Alphaproteobacteria</taxon>
        <taxon>Hyphomicrobiales</taxon>
        <taxon>Rhizobiaceae</taxon>
        <taxon>Flavimaribacter</taxon>
    </lineage>
</organism>
<dbReference type="InterPro" id="IPR005467">
    <property type="entry name" value="His_kinase_dom"/>
</dbReference>
<evidence type="ECO:0000256" key="3">
    <source>
        <dbReference type="ARBA" id="ARBA00022553"/>
    </source>
</evidence>
<dbReference type="SUPFAM" id="SSF47384">
    <property type="entry name" value="Homodimeric domain of signal transducing histidine kinase"/>
    <property type="match status" value="1"/>
</dbReference>
<evidence type="ECO:0000313" key="7">
    <source>
        <dbReference type="EMBL" id="MBW8639438.1"/>
    </source>
</evidence>
<dbReference type="PRINTS" id="PR00344">
    <property type="entry name" value="BCTRLSENSOR"/>
</dbReference>
<proteinExistence type="predicted"/>
<sequence length="589" mass="62356">MPVLQSGFERLLRAVFGWSDLPGGKDHERNSRRRLNLCLLCVILASLPVLPIALLMLPLGEIIAAGLMATAAGAALILGFVLQTGRTVAGGMAALLWCGGAVAVLAALTGGAFSPFLFWALALPLAAMDVRPARSTATASVLAMSATIIAAASLHLLAPRTGPYGPGNGYVLVFALAVLAFYVALRALGLGSAGAVATKADAGDEQHAEPRKIVNRRLPGLAGVHDAAGHFLDTRGADLDGVEKAVGVLKGSRFIDHIHVSDRIAFLQAVDRLRVADGTASVAVRLRKADASHELMRVMIELSARRDATGVMTGFESHTRLEQAPFEAEGLEDARIRIMASLADELKTPLNAVLGDVRRDASDADYARRVAQSGERLQTVLDDMQDAVRLHRGDYAAECGLVDMREVVGACEAMVQAAAQDKQIVLTARVARGHKGLTASKRAMEQIVMNLLSNALKYTPPGGAVTLDVESREDRTVFRVSDTGDGIPDTDLPMVGNPFFQVRRQNHPRNEGIGLGLYLVKGLALAHDGRFSVESDAAQGTTVTIDLPNAGPLTARDGVRHGGWPDLPPDSAGKEEKSGEMRYGHAKSA</sequence>
<dbReference type="EMBL" id="JAICBX010000004">
    <property type="protein sequence ID" value="MBW8639438.1"/>
    <property type="molecule type" value="Genomic_DNA"/>
</dbReference>
<feature type="domain" description="Histidine kinase" evidence="6">
    <location>
        <begin position="341"/>
        <end position="551"/>
    </location>
</feature>
<feature type="transmembrane region" description="Helical" evidence="5">
    <location>
        <begin position="35"/>
        <end position="56"/>
    </location>
</feature>
<evidence type="ECO:0000256" key="5">
    <source>
        <dbReference type="SAM" id="Phobius"/>
    </source>
</evidence>
<keyword evidence="5" id="KW-1133">Transmembrane helix</keyword>
<keyword evidence="5" id="KW-0472">Membrane</keyword>
<evidence type="ECO:0000259" key="6">
    <source>
        <dbReference type="PROSITE" id="PS50109"/>
    </source>
</evidence>
<dbReference type="InterPro" id="IPR004358">
    <property type="entry name" value="Sig_transdc_His_kin-like_C"/>
</dbReference>
<protein>
    <recommendedName>
        <fullName evidence="2">histidine kinase</fullName>
        <ecNumber evidence="2">2.7.13.3</ecNumber>
    </recommendedName>
</protein>
<dbReference type="PANTHER" id="PTHR43547">
    <property type="entry name" value="TWO-COMPONENT HISTIDINE KINASE"/>
    <property type="match status" value="1"/>
</dbReference>
<comment type="catalytic activity">
    <reaction evidence="1">
        <text>ATP + protein L-histidine = ADP + protein N-phospho-L-histidine.</text>
        <dbReference type="EC" id="2.7.13.3"/>
    </reaction>
</comment>
<dbReference type="SUPFAM" id="SSF55874">
    <property type="entry name" value="ATPase domain of HSP90 chaperone/DNA topoisomerase II/histidine kinase"/>
    <property type="match status" value="1"/>
</dbReference>
<evidence type="ECO:0000313" key="8">
    <source>
        <dbReference type="Proteomes" id="UP001196509"/>
    </source>
</evidence>
<keyword evidence="8" id="KW-1185">Reference proteome</keyword>
<dbReference type="PANTHER" id="PTHR43547:SF2">
    <property type="entry name" value="HYBRID SIGNAL TRANSDUCTION HISTIDINE KINASE C"/>
    <property type="match status" value="1"/>
</dbReference>
<feature type="transmembrane region" description="Helical" evidence="5">
    <location>
        <begin position="94"/>
        <end position="119"/>
    </location>
</feature>
<dbReference type="InterPro" id="IPR003594">
    <property type="entry name" value="HATPase_dom"/>
</dbReference>
<comment type="caution">
    <text evidence="7">The sequence shown here is derived from an EMBL/GenBank/DDBJ whole genome shotgun (WGS) entry which is preliminary data.</text>
</comment>
<accession>A0AAE2ZMM7</accession>
<dbReference type="RefSeq" id="WP_220230169.1">
    <property type="nucleotide sequence ID" value="NZ_JAICBX010000004.1"/>
</dbReference>
<evidence type="ECO:0000256" key="1">
    <source>
        <dbReference type="ARBA" id="ARBA00000085"/>
    </source>
</evidence>
<keyword evidence="5" id="KW-0812">Transmembrane</keyword>
<keyword evidence="7" id="KW-0808">Transferase</keyword>
<keyword evidence="7" id="KW-0418">Kinase</keyword>
<dbReference type="SMART" id="SM00387">
    <property type="entry name" value="HATPase_c"/>
    <property type="match status" value="1"/>
</dbReference>
<dbReference type="InterPro" id="IPR003661">
    <property type="entry name" value="HisK_dim/P_dom"/>
</dbReference>
<feature type="transmembrane region" description="Helical" evidence="5">
    <location>
        <begin position="139"/>
        <end position="158"/>
    </location>
</feature>
<feature type="transmembrane region" description="Helical" evidence="5">
    <location>
        <begin position="170"/>
        <end position="189"/>
    </location>
</feature>